<accession>F8L5N0</accession>
<sequence>MINFLPLLLSTLLLGVTQSPNLSSDISSDYASYDGDFLRLVGEVKLYHDLGHMQAHQALLKKGGKDFPFSNMHLEEDVSFSFQNDSELFCDEAQLDFIGRFGTVLSQDKLVLYRSRKKEALDLVSRQIDFQFEEQDEHILEISSLMAKEDVHIDYANKYHLDADQAYFDNETLSTSQINTPCHLTHLQDEVEARQITIHLESRNLEMESPRGKVSSFFFPESKSRPCNFSARFLFWDDEKDVMTLKQNILIQDEFLGTIEGEETIRFFQKEQFGKYVMQAIIATGPTTLRSAETAEEKHALTSFGTLTLDRDLLLVTATSPEQNGTIPFDKQLIFVKGDLSLQADEASLEYSLCQMELKPTSVNLKGRVRLLSNNPETPFRCGVADEVLLNPQTKEMRLLAQAGHQVLFWHEEQNLRLSAQEIVVIPDPVSGKDVIKGIGNVRFSFNEEQQETFHKLFPQGEVRS</sequence>
<keyword evidence="2" id="KW-1185">Reference proteome</keyword>
<dbReference type="HOGENOM" id="CLU_587794_0_0_0"/>
<dbReference type="STRING" id="331113.SNE_A19450"/>
<dbReference type="EMBL" id="FR872582">
    <property type="protein sequence ID" value="CCB89822.1"/>
    <property type="molecule type" value="Genomic_DNA"/>
</dbReference>
<dbReference type="AlphaFoldDB" id="F8L5N0"/>
<proteinExistence type="predicted"/>
<evidence type="ECO:0000313" key="1">
    <source>
        <dbReference type="EMBL" id="CCB89822.1"/>
    </source>
</evidence>
<dbReference type="KEGG" id="sng:SNE_A19450"/>
<evidence type="ECO:0008006" key="3">
    <source>
        <dbReference type="Google" id="ProtNLM"/>
    </source>
</evidence>
<reference evidence="1 2" key="2">
    <citation type="journal article" date="2011" name="Mol. Biol. Evol.">
        <title>Unity in variety--the pan-genome of the Chlamydiae.</title>
        <authorList>
            <person name="Collingro A."/>
            <person name="Tischler P."/>
            <person name="Weinmaier T."/>
            <person name="Penz T."/>
            <person name="Heinz E."/>
            <person name="Brunham R.C."/>
            <person name="Read T.D."/>
            <person name="Bavoil P.M."/>
            <person name="Sachse K."/>
            <person name="Kahane S."/>
            <person name="Friedman M.G."/>
            <person name="Rattei T."/>
            <person name="Myers G.S."/>
            <person name="Horn M."/>
        </authorList>
    </citation>
    <scope>NUCLEOTIDE SEQUENCE [LARGE SCALE GENOMIC DNA]</scope>
    <source>
        <strain evidence="2">ATCC VR-1471 / Z</strain>
    </source>
</reference>
<evidence type="ECO:0000313" key="2">
    <source>
        <dbReference type="Proteomes" id="UP000000496"/>
    </source>
</evidence>
<dbReference type="Proteomes" id="UP000000496">
    <property type="component" value="Chromosome gsn.131"/>
</dbReference>
<name>F8L5N0_SIMNZ</name>
<reference key="1">
    <citation type="journal article" date="2011" name="Mol. Biol. Evol.">
        <title>Unity in variety -- the pan-genome of the Chlamydiae.</title>
        <authorList>
            <person name="Collingro A."/>
            <person name="Tischler P."/>
            <person name="Weinmaier T."/>
            <person name="Penz T."/>
            <person name="Heinz E."/>
            <person name="Brunham R.C."/>
            <person name="Read T.D."/>
            <person name="Bavoil P.M."/>
            <person name="Sachse K."/>
            <person name="Kahane S."/>
            <person name="Friedman M.G."/>
            <person name="Rattei T."/>
            <person name="Myers G.S.A."/>
            <person name="Horn M."/>
        </authorList>
    </citation>
    <scope>NUCLEOTIDE SEQUENCE</scope>
    <source>
        <strain>Z</strain>
    </source>
</reference>
<protein>
    <recommendedName>
        <fullName evidence="3">Organic solvent tolerance-like N-terminal domain-containing protein</fullName>
    </recommendedName>
</protein>
<dbReference type="eggNOG" id="ENOG5032RJ1">
    <property type="taxonomic scope" value="Bacteria"/>
</dbReference>
<organism evidence="1 2">
    <name type="scientific">Simkania negevensis (strain ATCC VR-1471 / DSM 27360 / Z)</name>
    <dbReference type="NCBI Taxonomy" id="331113"/>
    <lineage>
        <taxon>Bacteria</taxon>
        <taxon>Pseudomonadati</taxon>
        <taxon>Chlamydiota</taxon>
        <taxon>Chlamydiia</taxon>
        <taxon>Parachlamydiales</taxon>
        <taxon>Simkaniaceae</taxon>
        <taxon>Simkania</taxon>
    </lineage>
</organism>
<gene>
    <name evidence="1" type="ordered locus">SNE_A19450</name>
</gene>